<organism evidence="2 3">
    <name type="scientific">Bifidobacterium pseudolongum subsp. globosum</name>
    <dbReference type="NCBI Taxonomy" id="1690"/>
    <lineage>
        <taxon>Bacteria</taxon>
        <taxon>Bacillati</taxon>
        <taxon>Actinomycetota</taxon>
        <taxon>Actinomycetes</taxon>
        <taxon>Bifidobacteriales</taxon>
        <taxon>Bifidobacteriaceae</taxon>
        <taxon>Bifidobacterium</taxon>
    </lineage>
</organism>
<feature type="chain" id="PRO_5020997973" description="Lipoprotein" evidence="1">
    <location>
        <begin position="24"/>
        <end position="132"/>
    </location>
</feature>
<evidence type="ECO:0008006" key="4">
    <source>
        <dbReference type="Google" id="ProtNLM"/>
    </source>
</evidence>
<gene>
    <name evidence="2" type="ORF">PG2017B_0729</name>
</gene>
<dbReference type="EMBL" id="RYUT01000002">
    <property type="protein sequence ID" value="RYQ30919.1"/>
    <property type="molecule type" value="Genomic_DNA"/>
</dbReference>
<dbReference type="Proteomes" id="UP000291920">
    <property type="component" value="Unassembled WGS sequence"/>
</dbReference>
<feature type="signal peptide" evidence="1">
    <location>
        <begin position="1"/>
        <end position="23"/>
    </location>
</feature>
<evidence type="ECO:0000313" key="3">
    <source>
        <dbReference type="Proteomes" id="UP000291920"/>
    </source>
</evidence>
<reference evidence="2 3" key="1">
    <citation type="submission" date="2018-12" db="EMBL/GenBank/DDBJ databases">
        <title>Unveiling genomic diversity among members of the Bifidobacterium pseudolongum species, a widely distributed gut commensal of the animal kingdom.</title>
        <authorList>
            <person name="Lugli G.A."/>
            <person name="Duranti S."/>
            <person name="Albert K."/>
            <person name="Mancabelli L."/>
            <person name="Napoli S."/>
            <person name="Viappiani A."/>
            <person name="Anzalone R."/>
            <person name="Longhi G."/>
            <person name="Milani C."/>
            <person name="Turroni F."/>
            <person name="Alessandri G."/>
            <person name="Sela D.A."/>
            <person name="Van Sinderen D."/>
            <person name="Ventura M."/>
        </authorList>
    </citation>
    <scope>NUCLEOTIDE SEQUENCE [LARGE SCALE GENOMIC DNA]</scope>
    <source>
        <strain evidence="2 3">2017B</strain>
    </source>
</reference>
<evidence type="ECO:0000256" key="1">
    <source>
        <dbReference type="SAM" id="SignalP"/>
    </source>
</evidence>
<accession>A0A4Q5AMQ9</accession>
<evidence type="ECO:0000313" key="2">
    <source>
        <dbReference type="EMBL" id="RYQ30919.1"/>
    </source>
</evidence>
<proteinExistence type="predicted"/>
<comment type="caution">
    <text evidence="2">The sequence shown here is derived from an EMBL/GenBank/DDBJ whole genome shotgun (WGS) entry which is preliminary data.</text>
</comment>
<sequence length="132" mass="14652">MRGRILKTITATTLAGIMLVAGAACDSQPKADVLKQIETDCGVQSERGKKLMYIYGTSVGSDYNEVQCVTNHMPDAAYEQLEKDEQRGKLYSETHSGEALHGGMDVDGYSWTWTVIRNYDTAETHLCVEKQQ</sequence>
<name>A0A4Q5AMQ9_9BIFI</name>
<dbReference type="RefSeq" id="WP_129870669.1">
    <property type="nucleotide sequence ID" value="NZ_RYUO01000002.1"/>
</dbReference>
<keyword evidence="1" id="KW-0732">Signal</keyword>
<dbReference type="PROSITE" id="PS51257">
    <property type="entry name" value="PROKAR_LIPOPROTEIN"/>
    <property type="match status" value="1"/>
</dbReference>
<dbReference type="AlphaFoldDB" id="A0A4Q5AMQ9"/>
<protein>
    <recommendedName>
        <fullName evidence="4">Lipoprotein</fullName>
    </recommendedName>
</protein>